<proteinExistence type="predicted"/>
<name>A0A4Q9MNL8_9APHY</name>
<organism evidence="1">
    <name type="scientific">Dichomitus squalens</name>
    <dbReference type="NCBI Taxonomy" id="114155"/>
    <lineage>
        <taxon>Eukaryota</taxon>
        <taxon>Fungi</taxon>
        <taxon>Dikarya</taxon>
        <taxon>Basidiomycota</taxon>
        <taxon>Agaricomycotina</taxon>
        <taxon>Agaricomycetes</taxon>
        <taxon>Polyporales</taxon>
        <taxon>Polyporaceae</taxon>
        <taxon>Dichomitus</taxon>
    </lineage>
</organism>
<reference evidence="1" key="1">
    <citation type="submission" date="2019-01" db="EMBL/GenBank/DDBJ databases">
        <title>Draft genome sequences of three monokaryotic isolates of the white-rot basidiomycete fungus Dichomitus squalens.</title>
        <authorList>
            <consortium name="DOE Joint Genome Institute"/>
            <person name="Lopez S.C."/>
            <person name="Andreopoulos B."/>
            <person name="Pangilinan J."/>
            <person name="Lipzen A."/>
            <person name="Riley R."/>
            <person name="Ahrendt S."/>
            <person name="Ng V."/>
            <person name="Barry K."/>
            <person name="Daum C."/>
            <person name="Grigoriev I.V."/>
            <person name="Hilden K.S."/>
            <person name="Makela M.R."/>
            <person name="de Vries R.P."/>
        </authorList>
    </citation>
    <scope>NUCLEOTIDE SEQUENCE [LARGE SCALE GENOMIC DNA]</scope>
    <source>
        <strain evidence="1">OM18370.1</strain>
    </source>
</reference>
<sequence length="157" mass="17749">MSPKRPTGPSLTRVRVPQPLELVSTHNATFAVAFKVHRKAGVSVRDVLSGKATVDGHNERVFEQTGVRQFRLVIDWPGYDQAGAYVSVREDGAFITRGELAKRVCKSIQKFMQKKAGDEWTIARDRGQRGITIDKLWLVRVLPTARNMWMAELEVQM</sequence>
<dbReference type="OrthoDB" id="2662268at2759"/>
<gene>
    <name evidence="1" type="ORF">BD311DRAFT_661501</name>
</gene>
<accession>A0A4Q9MNL8</accession>
<dbReference type="OMA" id="STHNATF"/>
<dbReference type="Proteomes" id="UP000292957">
    <property type="component" value="Unassembled WGS sequence"/>
</dbReference>
<dbReference type="AlphaFoldDB" id="A0A4Q9MNL8"/>
<evidence type="ECO:0000313" key="1">
    <source>
        <dbReference type="EMBL" id="TBU29310.1"/>
    </source>
</evidence>
<protein>
    <submittedName>
        <fullName evidence="1">Uncharacterized protein</fullName>
    </submittedName>
</protein>
<dbReference type="EMBL" id="ML143414">
    <property type="protein sequence ID" value="TBU29310.1"/>
    <property type="molecule type" value="Genomic_DNA"/>
</dbReference>